<dbReference type="Proteomes" id="UP000639274">
    <property type="component" value="Chromosome"/>
</dbReference>
<sequence length="97" mass="10596">MPCWYVYLIECRDGSLYTGIATDVERRFAQHAAGKGARYTRSHPPLRLLARFEYPDRSAASRAEHAIKQLTPARKRALCTASDGAATTGDTPSPASA</sequence>
<feature type="domain" description="GIY-YIG" evidence="2">
    <location>
        <begin position="2"/>
        <end position="77"/>
    </location>
</feature>
<evidence type="ECO:0000259" key="2">
    <source>
        <dbReference type="PROSITE" id="PS50164"/>
    </source>
</evidence>
<dbReference type="SUPFAM" id="SSF82771">
    <property type="entry name" value="GIY-YIG endonuclease"/>
    <property type="match status" value="1"/>
</dbReference>
<proteinExistence type="inferred from homology"/>
<name>A0A975AR57_9GAMM</name>
<dbReference type="AlphaFoldDB" id="A0A975AR57"/>
<comment type="similarity">
    <text evidence="1">Belongs to the UPF0213 family.</text>
</comment>
<dbReference type="RefSeq" id="WP_200611046.1">
    <property type="nucleotide sequence ID" value="NZ_CP071518.1"/>
</dbReference>
<gene>
    <name evidence="3" type="ORF">I8J32_008995</name>
</gene>
<dbReference type="PROSITE" id="PS50164">
    <property type="entry name" value="GIY_YIG"/>
    <property type="match status" value="1"/>
</dbReference>
<evidence type="ECO:0000313" key="4">
    <source>
        <dbReference type="Proteomes" id="UP000639274"/>
    </source>
</evidence>
<dbReference type="Pfam" id="PF01541">
    <property type="entry name" value="GIY-YIG"/>
    <property type="match status" value="1"/>
</dbReference>
<dbReference type="InterPro" id="IPR050190">
    <property type="entry name" value="UPF0213_domain"/>
</dbReference>
<dbReference type="Gene3D" id="3.40.1440.10">
    <property type="entry name" value="GIY-YIG endonuclease"/>
    <property type="match status" value="1"/>
</dbReference>
<dbReference type="KEGG" id="lsf:I8J32_008995"/>
<protein>
    <submittedName>
        <fullName evidence="3">GIY-YIG nuclease family protein</fullName>
    </submittedName>
</protein>
<dbReference type="InterPro" id="IPR035901">
    <property type="entry name" value="GIY-YIG_endonuc_sf"/>
</dbReference>
<organism evidence="3 4">
    <name type="scientific">Agrilutibacter solisilvae</name>
    <dbReference type="NCBI Taxonomy" id="2763317"/>
    <lineage>
        <taxon>Bacteria</taxon>
        <taxon>Pseudomonadati</taxon>
        <taxon>Pseudomonadota</taxon>
        <taxon>Gammaproteobacteria</taxon>
        <taxon>Lysobacterales</taxon>
        <taxon>Lysobacteraceae</taxon>
        <taxon>Agrilutibacter</taxon>
    </lineage>
</organism>
<dbReference type="PANTHER" id="PTHR34477:SF1">
    <property type="entry name" value="UPF0213 PROTEIN YHBQ"/>
    <property type="match status" value="1"/>
</dbReference>
<accession>A0A975AR57</accession>
<dbReference type="PANTHER" id="PTHR34477">
    <property type="entry name" value="UPF0213 PROTEIN YHBQ"/>
    <property type="match status" value="1"/>
</dbReference>
<reference evidence="3 4" key="1">
    <citation type="submission" date="2021-03" db="EMBL/GenBank/DDBJ databases">
        <title>Lysobacter sp. nov. isolated from soil of gangwondo yeongwol, south Korea.</title>
        <authorList>
            <person name="Kim K.R."/>
            <person name="Kim K.H."/>
            <person name="Jeon C.O."/>
        </authorList>
    </citation>
    <scope>NUCLEOTIDE SEQUENCE [LARGE SCALE GENOMIC DNA]</scope>
    <source>
        <strain evidence="3 4">R19</strain>
    </source>
</reference>
<dbReference type="EMBL" id="CP071518">
    <property type="protein sequence ID" value="QSX76958.1"/>
    <property type="molecule type" value="Genomic_DNA"/>
</dbReference>
<dbReference type="CDD" id="cd10456">
    <property type="entry name" value="GIY-YIG_UPF0213"/>
    <property type="match status" value="1"/>
</dbReference>
<evidence type="ECO:0000313" key="3">
    <source>
        <dbReference type="EMBL" id="QSX76958.1"/>
    </source>
</evidence>
<evidence type="ECO:0000256" key="1">
    <source>
        <dbReference type="ARBA" id="ARBA00007435"/>
    </source>
</evidence>
<keyword evidence="4" id="KW-1185">Reference proteome</keyword>
<dbReference type="InterPro" id="IPR000305">
    <property type="entry name" value="GIY-YIG_endonuc"/>
</dbReference>